<evidence type="ECO:0000313" key="3">
    <source>
        <dbReference type="Proteomes" id="UP000558997"/>
    </source>
</evidence>
<comment type="caution">
    <text evidence="2">The sequence shown here is derived from an EMBL/GenBank/DDBJ whole genome shotgun (WGS) entry which is preliminary data.</text>
</comment>
<dbReference type="Proteomes" id="UP000558997">
    <property type="component" value="Unassembled WGS sequence"/>
</dbReference>
<sequence>MRSAVTDESSSTSPEPEEAAARLAKELSEGAAKTPPLPTNADGTRRYPNSPDENSTGQTKGLRSYSGWTKGPTVGR</sequence>
<name>A0A841DYW6_9ACTN</name>
<evidence type="ECO:0000313" key="2">
    <source>
        <dbReference type="EMBL" id="MBB5983842.1"/>
    </source>
</evidence>
<organism evidence="2 3">
    <name type="scientific">Kribbella solani</name>
    <dbReference type="NCBI Taxonomy" id="236067"/>
    <lineage>
        <taxon>Bacteria</taxon>
        <taxon>Bacillati</taxon>
        <taxon>Actinomycetota</taxon>
        <taxon>Actinomycetes</taxon>
        <taxon>Propionibacteriales</taxon>
        <taxon>Kribbellaceae</taxon>
        <taxon>Kribbella</taxon>
    </lineage>
</organism>
<keyword evidence="3" id="KW-1185">Reference proteome</keyword>
<feature type="compositionally biased region" description="Polar residues" evidence="1">
    <location>
        <begin position="51"/>
        <end position="61"/>
    </location>
</feature>
<protein>
    <submittedName>
        <fullName evidence="2">Uncharacterized protein</fullName>
    </submittedName>
</protein>
<dbReference type="RefSeq" id="WP_184842266.1">
    <property type="nucleotide sequence ID" value="NZ_BAAAVN010000013.1"/>
</dbReference>
<evidence type="ECO:0000256" key="1">
    <source>
        <dbReference type="SAM" id="MobiDB-lite"/>
    </source>
</evidence>
<dbReference type="EMBL" id="JACHNF010000001">
    <property type="protein sequence ID" value="MBB5983842.1"/>
    <property type="molecule type" value="Genomic_DNA"/>
</dbReference>
<gene>
    <name evidence="2" type="ORF">HDA44_007183</name>
</gene>
<accession>A0A841DYW6</accession>
<feature type="region of interest" description="Disordered" evidence="1">
    <location>
        <begin position="1"/>
        <end position="76"/>
    </location>
</feature>
<feature type="compositionally biased region" description="Basic and acidic residues" evidence="1">
    <location>
        <begin position="19"/>
        <end position="28"/>
    </location>
</feature>
<dbReference type="AlphaFoldDB" id="A0A841DYW6"/>
<reference evidence="2 3" key="1">
    <citation type="submission" date="2020-08" db="EMBL/GenBank/DDBJ databases">
        <title>Sequencing the genomes of 1000 actinobacteria strains.</title>
        <authorList>
            <person name="Klenk H.-P."/>
        </authorList>
    </citation>
    <scope>NUCLEOTIDE SEQUENCE [LARGE SCALE GENOMIC DNA]</scope>
    <source>
        <strain evidence="2 3">DSM 17294</strain>
    </source>
</reference>
<proteinExistence type="predicted"/>